<protein>
    <submittedName>
        <fullName evidence="2">Uncharacterized protein</fullName>
    </submittedName>
</protein>
<dbReference type="WBParaSite" id="PEQ_0001260001-mRNA-1">
    <property type="protein sequence ID" value="PEQ_0001260001-mRNA-1"/>
    <property type="gene ID" value="PEQ_0001260001"/>
</dbReference>
<organism evidence="1 2">
    <name type="scientific">Parascaris equorum</name>
    <name type="common">Equine roundworm</name>
    <dbReference type="NCBI Taxonomy" id="6256"/>
    <lineage>
        <taxon>Eukaryota</taxon>
        <taxon>Metazoa</taxon>
        <taxon>Ecdysozoa</taxon>
        <taxon>Nematoda</taxon>
        <taxon>Chromadorea</taxon>
        <taxon>Rhabditida</taxon>
        <taxon>Spirurina</taxon>
        <taxon>Ascaridomorpha</taxon>
        <taxon>Ascaridoidea</taxon>
        <taxon>Ascarididae</taxon>
        <taxon>Parascaris</taxon>
    </lineage>
</organism>
<keyword evidence="1" id="KW-1185">Reference proteome</keyword>
<name>A0A914S1F6_PAREQ</name>
<accession>A0A914S1F6</accession>
<evidence type="ECO:0000313" key="1">
    <source>
        <dbReference type="Proteomes" id="UP000887564"/>
    </source>
</evidence>
<evidence type="ECO:0000313" key="2">
    <source>
        <dbReference type="WBParaSite" id="PEQ_0001260001-mRNA-1"/>
    </source>
</evidence>
<proteinExistence type="predicted"/>
<sequence>MQSDISSPIPSLLDCLNCLDRLRCFFRIIRGIDECGIESSVVGGLPKLNRTYKKYHRRYRLDNDEDDDIIF</sequence>
<reference evidence="2" key="1">
    <citation type="submission" date="2022-11" db="UniProtKB">
        <authorList>
            <consortium name="WormBaseParasite"/>
        </authorList>
    </citation>
    <scope>IDENTIFICATION</scope>
</reference>
<dbReference type="Proteomes" id="UP000887564">
    <property type="component" value="Unplaced"/>
</dbReference>
<dbReference type="AlphaFoldDB" id="A0A914S1F6"/>